<dbReference type="OrthoDB" id="7960583at2"/>
<dbReference type="Proteomes" id="UP000290365">
    <property type="component" value="Chromosome"/>
</dbReference>
<keyword evidence="7" id="KW-1185">Reference proteome</keyword>
<organism evidence="6 7">
    <name type="scientific">Ktedonosporobacter rubrisoli</name>
    <dbReference type="NCBI Taxonomy" id="2509675"/>
    <lineage>
        <taxon>Bacteria</taxon>
        <taxon>Bacillati</taxon>
        <taxon>Chloroflexota</taxon>
        <taxon>Ktedonobacteria</taxon>
        <taxon>Ktedonobacterales</taxon>
        <taxon>Ktedonosporobacteraceae</taxon>
        <taxon>Ktedonosporobacter</taxon>
    </lineage>
</organism>
<evidence type="ECO:0000256" key="3">
    <source>
        <dbReference type="ARBA" id="ARBA00022989"/>
    </source>
</evidence>
<accession>A0A4P6JKQ7</accession>
<keyword evidence="2 5" id="KW-0812">Transmembrane</keyword>
<sequence>MSMISRADNMNRLKVIGYWTATAIIAFELILGGIMALVHGRNMLIGEPLVEVMQHLGYPIYLLTILGVCKPLAGIILLVPGLPRLKEWAYAGSFVSLLGALVSDALRGNEVYAIFALGFTILTLASWALRPQNRILGTLPTWPTLLFTTSKRITE</sequence>
<comment type="subcellular location">
    <subcellularLocation>
        <location evidence="1">Membrane</location>
        <topology evidence="1">Multi-pass membrane protein</topology>
    </subcellularLocation>
</comment>
<evidence type="ECO:0000313" key="6">
    <source>
        <dbReference type="EMBL" id="QBD75570.1"/>
    </source>
</evidence>
<feature type="transmembrane region" description="Helical" evidence="5">
    <location>
        <begin position="16"/>
        <end position="38"/>
    </location>
</feature>
<dbReference type="InterPro" id="IPR016944">
    <property type="entry name" value="UCP030066"/>
</dbReference>
<dbReference type="EMBL" id="CP035758">
    <property type="protein sequence ID" value="QBD75570.1"/>
    <property type="molecule type" value="Genomic_DNA"/>
</dbReference>
<feature type="transmembrane region" description="Helical" evidence="5">
    <location>
        <begin position="58"/>
        <end position="79"/>
    </location>
</feature>
<dbReference type="AlphaFoldDB" id="A0A4P6JKQ7"/>
<proteinExistence type="predicted"/>
<evidence type="ECO:0000256" key="1">
    <source>
        <dbReference type="ARBA" id="ARBA00004141"/>
    </source>
</evidence>
<evidence type="ECO:0000256" key="4">
    <source>
        <dbReference type="ARBA" id="ARBA00023136"/>
    </source>
</evidence>
<dbReference type="KEGG" id="kbs:EPA93_05950"/>
<protein>
    <submittedName>
        <fullName evidence="6">DoxX family protein</fullName>
    </submittedName>
</protein>
<evidence type="ECO:0000256" key="2">
    <source>
        <dbReference type="ARBA" id="ARBA00022692"/>
    </source>
</evidence>
<evidence type="ECO:0000313" key="7">
    <source>
        <dbReference type="Proteomes" id="UP000290365"/>
    </source>
</evidence>
<name>A0A4P6JKQ7_KTERU</name>
<dbReference type="PIRSF" id="PIRSF030066">
    <property type="entry name" value="UCP030066"/>
    <property type="match status" value="1"/>
</dbReference>
<dbReference type="GO" id="GO:0016020">
    <property type="term" value="C:membrane"/>
    <property type="evidence" value="ECO:0007669"/>
    <property type="project" value="UniProtKB-SubCell"/>
</dbReference>
<feature type="transmembrane region" description="Helical" evidence="5">
    <location>
        <begin position="112"/>
        <end position="129"/>
    </location>
</feature>
<evidence type="ECO:0000256" key="5">
    <source>
        <dbReference type="SAM" id="Phobius"/>
    </source>
</evidence>
<keyword evidence="3 5" id="KW-1133">Transmembrane helix</keyword>
<gene>
    <name evidence="6" type="ORF">EPA93_05950</name>
</gene>
<reference evidence="6 7" key="1">
    <citation type="submission" date="2019-01" db="EMBL/GenBank/DDBJ databases">
        <title>Ktedonosporobacter rubrisoli SCAWS-G2.</title>
        <authorList>
            <person name="Huang Y."/>
            <person name="Yan B."/>
        </authorList>
    </citation>
    <scope>NUCLEOTIDE SEQUENCE [LARGE SCALE GENOMIC DNA]</scope>
    <source>
        <strain evidence="6 7">SCAWS-G2</strain>
    </source>
</reference>
<dbReference type="InterPro" id="IPR032808">
    <property type="entry name" value="DoxX"/>
</dbReference>
<keyword evidence="4 5" id="KW-0472">Membrane</keyword>
<dbReference type="Pfam" id="PF13564">
    <property type="entry name" value="DoxX_2"/>
    <property type="match status" value="1"/>
</dbReference>